<name>A0A231UU12_9HYPH</name>
<accession>A0A231UU12</accession>
<evidence type="ECO:0000259" key="1">
    <source>
        <dbReference type="Pfam" id="PF09836"/>
    </source>
</evidence>
<comment type="caution">
    <text evidence="2">The sequence shown here is derived from an EMBL/GenBank/DDBJ whole genome shotgun (WGS) entry which is preliminary data.</text>
</comment>
<dbReference type="Gene3D" id="1.10.150.690">
    <property type="entry name" value="DUF2063"/>
    <property type="match status" value="1"/>
</dbReference>
<organism evidence="2 3">
    <name type="scientific">Notoacmeibacter marinus</name>
    <dbReference type="NCBI Taxonomy" id="1876515"/>
    <lineage>
        <taxon>Bacteria</taxon>
        <taxon>Pseudomonadati</taxon>
        <taxon>Pseudomonadota</taxon>
        <taxon>Alphaproteobacteria</taxon>
        <taxon>Hyphomicrobiales</taxon>
        <taxon>Notoacmeibacteraceae</taxon>
        <taxon>Notoacmeibacter</taxon>
    </lineage>
</organism>
<dbReference type="Proteomes" id="UP000215405">
    <property type="component" value="Unassembled WGS sequence"/>
</dbReference>
<dbReference type="InterPro" id="IPR018640">
    <property type="entry name" value="DUF2063"/>
</dbReference>
<gene>
    <name evidence="2" type="ORF">B7H23_14715</name>
</gene>
<evidence type="ECO:0000313" key="3">
    <source>
        <dbReference type="Proteomes" id="UP000215405"/>
    </source>
</evidence>
<dbReference type="InterPro" id="IPR044922">
    <property type="entry name" value="DUF2063_N_sf"/>
</dbReference>
<feature type="domain" description="Putative DNA-binding" evidence="1">
    <location>
        <begin position="22"/>
        <end position="101"/>
    </location>
</feature>
<sequence>MIALSDTDAAQAELLSCLPADATSIPANMRTADGRADGRRFAIYRNNLNSSLHRALEQRYPVTRRLVGDEFFAFVAAQFTAQHRPTSPLMFSYGEAFPSFLGDVEAARHLAYLPDVARLEWLLGEAYHAADAVILQIADLQALDLADAAVLATIAKHPASRLLASSHPVGSIWIAHQDETVAPLTERGSQNVLLTRREEAVSLTFLSDAEMGFASALLDGRGLEDAAMAAFEADSSFDFGATLLRLTEAGALTLTN</sequence>
<dbReference type="RefSeq" id="WP_094078186.1">
    <property type="nucleotide sequence ID" value="NZ_NBYO01000003.1"/>
</dbReference>
<dbReference type="EMBL" id="NBYO01000003">
    <property type="protein sequence ID" value="OXS99409.1"/>
    <property type="molecule type" value="Genomic_DNA"/>
</dbReference>
<evidence type="ECO:0000313" key="2">
    <source>
        <dbReference type="EMBL" id="OXS99409.1"/>
    </source>
</evidence>
<dbReference type="AlphaFoldDB" id="A0A231UU12"/>
<proteinExistence type="predicted"/>
<reference evidence="3" key="1">
    <citation type="journal article" date="2017" name="Int. J. Syst. Evol. Microbiol.">
        <title>Notoacmeibacter marinus gen. nov., sp. nov., isolated from the gut of a limpet and proposal of Notoacmeibacteraceae fam. nov. in the order Rhizobiales of the class Alphaproteobacteria.</title>
        <authorList>
            <person name="Huang Z."/>
            <person name="Guo F."/>
            <person name="Lai Q."/>
        </authorList>
    </citation>
    <scope>NUCLEOTIDE SEQUENCE [LARGE SCALE GENOMIC DNA]</scope>
    <source>
        <strain evidence="3">XMTR2A4</strain>
    </source>
</reference>
<keyword evidence="3" id="KW-1185">Reference proteome</keyword>
<protein>
    <recommendedName>
        <fullName evidence="1">Putative DNA-binding domain-containing protein</fullName>
    </recommendedName>
</protein>
<dbReference type="Pfam" id="PF09836">
    <property type="entry name" value="DUF2063"/>
    <property type="match status" value="1"/>
</dbReference>